<dbReference type="Proteomes" id="UP000233469">
    <property type="component" value="Unassembled WGS sequence"/>
</dbReference>
<gene>
    <name evidence="2" type="ORF">RhiirC2_717667</name>
</gene>
<comment type="caution">
    <text evidence="2">The sequence shown here is derived from an EMBL/GenBank/DDBJ whole genome shotgun (WGS) entry which is preliminary data.</text>
</comment>
<feature type="transmembrane region" description="Helical" evidence="1">
    <location>
        <begin position="43"/>
        <end position="64"/>
    </location>
</feature>
<dbReference type="AlphaFoldDB" id="A0A2N1MLI4"/>
<sequence>MTYKICVQKYSRRPRSQSPSVRKLVAYKISENNKILVSFIKKWFFQVTLGDILAVLLYFLWFYVPLSRKLFTYRFCKVSYGGIGYWNLEMKGFDWVPGWKLETISASSNLLIIGQIVFWSP</sequence>
<name>A0A2N1MLI4_9GLOM</name>
<keyword evidence="1" id="KW-1133">Transmembrane helix</keyword>
<evidence type="ECO:0000313" key="2">
    <source>
        <dbReference type="EMBL" id="PKK62472.1"/>
    </source>
</evidence>
<evidence type="ECO:0000256" key="1">
    <source>
        <dbReference type="SAM" id="Phobius"/>
    </source>
</evidence>
<proteinExistence type="predicted"/>
<accession>A0A2N1MLI4</accession>
<protein>
    <submittedName>
        <fullName evidence="2">Uncharacterized protein</fullName>
    </submittedName>
</protein>
<evidence type="ECO:0000313" key="3">
    <source>
        <dbReference type="Proteomes" id="UP000233469"/>
    </source>
</evidence>
<organism evidence="2 3">
    <name type="scientific">Rhizophagus irregularis</name>
    <dbReference type="NCBI Taxonomy" id="588596"/>
    <lineage>
        <taxon>Eukaryota</taxon>
        <taxon>Fungi</taxon>
        <taxon>Fungi incertae sedis</taxon>
        <taxon>Mucoromycota</taxon>
        <taxon>Glomeromycotina</taxon>
        <taxon>Glomeromycetes</taxon>
        <taxon>Glomerales</taxon>
        <taxon>Glomeraceae</taxon>
        <taxon>Rhizophagus</taxon>
    </lineage>
</organism>
<dbReference type="EMBL" id="LLXL01001908">
    <property type="protein sequence ID" value="PKK62472.1"/>
    <property type="molecule type" value="Genomic_DNA"/>
</dbReference>
<reference evidence="2 3" key="1">
    <citation type="submission" date="2016-04" db="EMBL/GenBank/DDBJ databases">
        <title>Genome analyses suggest a sexual origin of heterokaryosis in a supposedly ancient asexual fungus.</title>
        <authorList>
            <person name="Ropars J."/>
            <person name="Sedzielewska K."/>
            <person name="Noel J."/>
            <person name="Charron P."/>
            <person name="Farinelli L."/>
            <person name="Marton T."/>
            <person name="Kruger M."/>
            <person name="Pelin A."/>
            <person name="Brachmann A."/>
            <person name="Corradi N."/>
        </authorList>
    </citation>
    <scope>NUCLEOTIDE SEQUENCE [LARGE SCALE GENOMIC DNA]</scope>
    <source>
        <strain evidence="2 3">C2</strain>
    </source>
</reference>
<reference evidence="2 3" key="2">
    <citation type="submission" date="2017-10" db="EMBL/GenBank/DDBJ databases">
        <title>Extensive intraspecific genome diversity in a model arbuscular mycorrhizal fungus.</title>
        <authorList>
            <person name="Chen E.C.H."/>
            <person name="Morin E."/>
            <person name="Baudet D."/>
            <person name="Noel J."/>
            <person name="Ndikumana S."/>
            <person name="Charron P."/>
            <person name="St-Onge C."/>
            <person name="Giorgi J."/>
            <person name="Grigoriev I.V."/>
            <person name="Roux C."/>
            <person name="Martin F.M."/>
            <person name="Corradi N."/>
        </authorList>
    </citation>
    <scope>NUCLEOTIDE SEQUENCE [LARGE SCALE GENOMIC DNA]</scope>
    <source>
        <strain evidence="2 3">C2</strain>
    </source>
</reference>
<dbReference type="VEuPathDB" id="FungiDB:FUN_012415"/>
<keyword evidence="1" id="KW-0472">Membrane</keyword>
<keyword evidence="1" id="KW-0812">Transmembrane</keyword>